<dbReference type="RefSeq" id="WP_256621973.1">
    <property type="nucleotide sequence ID" value="NZ_JTEO01000002.1"/>
</dbReference>
<proteinExistence type="predicted"/>
<evidence type="ECO:0000313" key="1">
    <source>
        <dbReference type="EMBL" id="MCQ6962203.1"/>
    </source>
</evidence>
<dbReference type="Proteomes" id="UP001206983">
    <property type="component" value="Unassembled WGS sequence"/>
</dbReference>
<protein>
    <submittedName>
        <fullName evidence="1">Uncharacterized protein</fullName>
    </submittedName>
</protein>
<dbReference type="EMBL" id="JTEO01000002">
    <property type="protein sequence ID" value="MCQ6962203.1"/>
    <property type="molecule type" value="Genomic_DNA"/>
</dbReference>
<comment type="caution">
    <text evidence="1">The sequence shown here is derived from an EMBL/GenBank/DDBJ whole genome shotgun (WGS) entry which is preliminary data.</text>
</comment>
<gene>
    <name evidence="1" type="ORF">PV02_03470</name>
</gene>
<evidence type="ECO:0000313" key="2">
    <source>
        <dbReference type="Proteomes" id="UP001206983"/>
    </source>
</evidence>
<accession>A0AAE3HAH9</accession>
<name>A0AAE3HAH9_9EURY</name>
<organism evidence="1 2">
    <name type="scientific">Methanolobus chelungpuianus</name>
    <dbReference type="NCBI Taxonomy" id="502115"/>
    <lineage>
        <taxon>Archaea</taxon>
        <taxon>Methanobacteriati</taxon>
        <taxon>Methanobacteriota</taxon>
        <taxon>Stenosarchaea group</taxon>
        <taxon>Methanomicrobia</taxon>
        <taxon>Methanosarcinales</taxon>
        <taxon>Methanosarcinaceae</taxon>
        <taxon>Methanolobus</taxon>
    </lineage>
</organism>
<reference evidence="1 2" key="1">
    <citation type="journal article" date="2011" name="Appl. Environ. Microbiol.">
        <title>Methanogenic archaea isolated from Taiwan's Chelungpu fault.</title>
        <authorList>
            <person name="Wu S.Y."/>
            <person name="Lai M.C."/>
        </authorList>
    </citation>
    <scope>NUCLEOTIDE SEQUENCE [LARGE SCALE GENOMIC DNA]</scope>
    <source>
        <strain evidence="1 2">St545Mb</strain>
    </source>
</reference>
<sequence>MKSFSSGTIDSRINLVTSLPVISGYYLVLGGGKIGDSFLRYAKRSRFPLVLVIDSDADAPASLNAVVLDKREEVVEIIRSVAAAKANTGRAGEGDAGTGNGDTRGSGDAGIYFYRMDVSDVFSLLACGIPEFVIPAVPSHAAADIVEASMDLGKGGLARKLSINRDDEVLASFFQGLVSAFPENVIAGTYPEHGAIFLSYAQPGETCPDNCPGQEDYCRTFSREKPRTITSYAMEATLTHPGQVFNSYQMKPGIGGIKGVHLKENMISAMRYVRSVMENPLEHPLLRERSFFIATTCNCHGILTLLYVV</sequence>
<dbReference type="AlphaFoldDB" id="A0AAE3HAH9"/>
<keyword evidence="2" id="KW-1185">Reference proteome</keyword>